<dbReference type="PANTHER" id="PTHR22911:SF137">
    <property type="entry name" value="SOLUTE CARRIER FAMILY 35 MEMBER G2-RELATED"/>
    <property type="match status" value="1"/>
</dbReference>
<dbReference type="InterPro" id="IPR037185">
    <property type="entry name" value="EmrE-like"/>
</dbReference>
<dbReference type="SUPFAM" id="SSF103481">
    <property type="entry name" value="Multidrug resistance efflux transporter EmrE"/>
    <property type="match status" value="2"/>
</dbReference>
<feature type="transmembrane region" description="Helical" evidence="1">
    <location>
        <begin position="34"/>
        <end position="53"/>
    </location>
</feature>
<evidence type="ECO:0000313" key="4">
    <source>
        <dbReference type="Proteomes" id="UP000782312"/>
    </source>
</evidence>
<feature type="transmembrane region" description="Helical" evidence="1">
    <location>
        <begin position="243"/>
        <end position="262"/>
    </location>
</feature>
<dbReference type="PANTHER" id="PTHR22911">
    <property type="entry name" value="ACYL-MALONYL CONDENSING ENZYME-RELATED"/>
    <property type="match status" value="1"/>
</dbReference>
<dbReference type="Pfam" id="PF00892">
    <property type="entry name" value="EamA"/>
    <property type="match status" value="2"/>
</dbReference>
<proteinExistence type="predicted"/>
<name>A0A932MLM8_UNCTE</name>
<dbReference type="AlphaFoldDB" id="A0A932MLM8"/>
<protein>
    <submittedName>
        <fullName evidence="3">DMT family transporter</fullName>
    </submittedName>
</protein>
<evidence type="ECO:0000259" key="2">
    <source>
        <dbReference type="Pfam" id="PF00892"/>
    </source>
</evidence>
<keyword evidence="1" id="KW-0472">Membrane</keyword>
<dbReference type="InterPro" id="IPR000620">
    <property type="entry name" value="EamA_dom"/>
</dbReference>
<reference evidence="3" key="1">
    <citation type="submission" date="2020-07" db="EMBL/GenBank/DDBJ databases">
        <title>Huge and variable diversity of episymbiotic CPR bacteria and DPANN archaea in groundwater ecosystems.</title>
        <authorList>
            <person name="He C.Y."/>
            <person name="Keren R."/>
            <person name="Whittaker M."/>
            <person name="Farag I.F."/>
            <person name="Doudna J."/>
            <person name="Cate J.H.D."/>
            <person name="Banfield J.F."/>
        </authorList>
    </citation>
    <scope>NUCLEOTIDE SEQUENCE</scope>
    <source>
        <strain evidence="3">NC_groundwater_763_Ag_S-0.2um_68_21</strain>
    </source>
</reference>
<dbReference type="GO" id="GO:0016020">
    <property type="term" value="C:membrane"/>
    <property type="evidence" value="ECO:0007669"/>
    <property type="project" value="InterPro"/>
</dbReference>
<feature type="transmembrane region" description="Helical" evidence="1">
    <location>
        <begin position="65"/>
        <end position="91"/>
    </location>
</feature>
<feature type="transmembrane region" description="Helical" evidence="1">
    <location>
        <begin position="179"/>
        <end position="200"/>
    </location>
</feature>
<comment type="caution">
    <text evidence="3">The sequence shown here is derived from an EMBL/GenBank/DDBJ whole genome shotgun (WGS) entry which is preliminary data.</text>
</comment>
<feature type="transmembrane region" description="Helical" evidence="1">
    <location>
        <begin position="212"/>
        <end position="231"/>
    </location>
</feature>
<feature type="transmembrane region" description="Helical" evidence="1">
    <location>
        <begin position="268"/>
        <end position="288"/>
    </location>
</feature>
<evidence type="ECO:0000313" key="3">
    <source>
        <dbReference type="EMBL" id="MBI3127359.1"/>
    </source>
</evidence>
<dbReference type="Proteomes" id="UP000782312">
    <property type="component" value="Unassembled WGS sequence"/>
</dbReference>
<feature type="transmembrane region" description="Helical" evidence="1">
    <location>
        <begin position="122"/>
        <end position="139"/>
    </location>
</feature>
<sequence>MTIETPVALALASAAVYGASNVFAKLSLGHLHPMAVAALFTLTNLIVAAPIGFSTVPLEAYRWEGVLSFALMGLIGYAGLRLVFALGIQLLGVNRHAPIAGIYPLFTIFGAVLWLGETPGPWIWSGTAVIVMGILTLGIGESDGTWSRKHLALPAVQAILRALGALLRKFGLLYMNTPMLAIAIGGVSGLACLLGYLWIYRKDETIWKFSVRGIWLGLMLGLTNTLAQYLYTIALAKSTVSIIVPAVSTAPVFAVIFTWFFSREAESFGLRTLLGGFGVVGGTVLITLR</sequence>
<keyword evidence="1" id="KW-0812">Transmembrane</keyword>
<keyword evidence="1" id="KW-1133">Transmembrane helix</keyword>
<evidence type="ECO:0000256" key="1">
    <source>
        <dbReference type="SAM" id="Phobius"/>
    </source>
</evidence>
<organism evidence="3 4">
    <name type="scientific">Tectimicrobiota bacterium</name>
    <dbReference type="NCBI Taxonomy" id="2528274"/>
    <lineage>
        <taxon>Bacteria</taxon>
        <taxon>Pseudomonadati</taxon>
        <taxon>Nitrospinota/Tectimicrobiota group</taxon>
        <taxon>Candidatus Tectimicrobiota</taxon>
    </lineage>
</organism>
<feature type="domain" description="EamA" evidence="2">
    <location>
        <begin position="7"/>
        <end position="137"/>
    </location>
</feature>
<dbReference type="EMBL" id="JACPUR010000017">
    <property type="protein sequence ID" value="MBI3127359.1"/>
    <property type="molecule type" value="Genomic_DNA"/>
</dbReference>
<feature type="transmembrane region" description="Helical" evidence="1">
    <location>
        <begin position="97"/>
        <end position="115"/>
    </location>
</feature>
<accession>A0A932MLM8</accession>
<feature type="domain" description="EamA" evidence="2">
    <location>
        <begin position="158"/>
        <end position="287"/>
    </location>
</feature>
<gene>
    <name evidence="3" type="ORF">HYZ11_07125</name>
</gene>